<dbReference type="AlphaFoldDB" id="A0A3D8K135"/>
<dbReference type="EMBL" id="QRGA01000005">
    <property type="protein sequence ID" value="RDU99143.1"/>
    <property type="molecule type" value="Genomic_DNA"/>
</dbReference>
<name>A0A3D8K135_9BURK</name>
<dbReference type="PROSITE" id="PS00165">
    <property type="entry name" value="DEHYDRATASE_SER_THR"/>
    <property type="match status" value="1"/>
</dbReference>
<sequence>MSTAMPQPSNRTIDAEPIPTLDAIASQHFALTPWVLRTPVFERHDFPSLEGTSINFKFELLQASGSFKARGAFTNLLALDAAQRSVGVTCVSSGNHAAAVAYAAMRLGVSAKVVLLRTTSAARVALCEHYRAETVIADSPAQAFDLVRRIEAEEGRFFVHPFNGYRTVLGTATLGYEWATQTPDLDAVIVPIGGGGLAAGVSTALRLANARVHVFGVEPEGADVMSKSFAANHTVKMGAGAMNTIADSLAVPHTEQYSYELCRRHIDRIVTVSDDALRVAMAKLFTRLKIAVEPACAAPLAALLGPLRETLQGKRVGVLLSGSNTDPATFASQIERVQA</sequence>
<dbReference type="GO" id="GO:0004794">
    <property type="term" value="F:threonine deaminase activity"/>
    <property type="evidence" value="ECO:0007669"/>
    <property type="project" value="TreeGrafter"/>
</dbReference>
<evidence type="ECO:0000313" key="6">
    <source>
        <dbReference type="Proteomes" id="UP000256838"/>
    </source>
</evidence>
<evidence type="ECO:0000256" key="2">
    <source>
        <dbReference type="ARBA" id="ARBA00022898"/>
    </source>
</evidence>
<comment type="caution">
    <text evidence="5">The sequence shown here is derived from an EMBL/GenBank/DDBJ whole genome shotgun (WGS) entry which is preliminary data.</text>
</comment>
<dbReference type="SUPFAM" id="SSF53686">
    <property type="entry name" value="Tryptophan synthase beta subunit-like PLP-dependent enzymes"/>
    <property type="match status" value="1"/>
</dbReference>
<proteinExistence type="predicted"/>
<keyword evidence="6" id="KW-1185">Reference proteome</keyword>
<comment type="cofactor">
    <cofactor evidence="1">
        <name>pyridoxal 5'-phosphate</name>
        <dbReference type="ChEBI" id="CHEBI:597326"/>
    </cofactor>
</comment>
<dbReference type="Pfam" id="PF00291">
    <property type="entry name" value="PALP"/>
    <property type="match status" value="1"/>
</dbReference>
<evidence type="ECO:0000313" key="5">
    <source>
        <dbReference type="EMBL" id="RDU99143.1"/>
    </source>
</evidence>
<evidence type="ECO:0000256" key="3">
    <source>
        <dbReference type="ARBA" id="ARBA00023239"/>
    </source>
</evidence>
<dbReference type="GO" id="GO:0003941">
    <property type="term" value="F:L-serine ammonia-lyase activity"/>
    <property type="evidence" value="ECO:0007669"/>
    <property type="project" value="TreeGrafter"/>
</dbReference>
<dbReference type="RefSeq" id="WP_115533116.1">
    <property type="nucleotide sequence ID" value="NZ_QRGA01000005.1"/>
</dbReference>
<dbReference type="PANTHER" id="PTHR48078:SF6">
    <property type="entry name" value="L-THREONINE DEHYDRATASE CATABOLIC TDCB"/>
    <property type="match status" value="1"/>
</dbReference>
<dbReference type="GO" id="GO:0006567">
    <property type="term" value="P:L-threonine catabolic process"/>
    <property type="evidence" value="ECO:0007669"/>
    <property type="project" value="TreeGrafter"/>
</dbReference>
<dbReference type="InterPro" id="IPR001926">
    <property type="entry name" value="TrpB-like_PALP"/>
</dbReference>
<dbReference type="GO" id="GO:0030170">
    <property type="term" value="F:pyridoxal phosphate binding"/>
    <property type="evidence" value="ECO:0007669"/>
    <property type="project" value="InterPro"/>
</dbReference>
<dbReference type="InterPro" id="IPR050147">
    <property type="entry name" value="Ser/Thr_Dehydratase"/>
</dbReference>
<gene>
    <name evidence="5" type="ORF">DWV00_08415</name>
</gene>
<keyword evidence="3" id="KW-0456">Lyase</keyword>
<dbReference type="InterPro" id="IPR036052">
    <property type="entry name" value="TrpB-like_PALP_sf"/>
</dbReference>
<dbReference type="PANTHER" id="PTHR48078">
    <property type="entry name" value="THREONINE DEHYDRATASE, MITOCHONDRIAL-RELATED"/>
    <property type="match status" value="1"/>
</dbReference>
<protein>
    <submittedName>
        <fullName evidence="5">Threonine/serine dehydratase</fullName>
    </submittedName>
</protein>
<evidence type="ECO:0000259" key="4">
    <source>
        <dbReference type="Pfam" id="PF00291"/>
    </source>
</evidence>
<evidence type="ECO:0000256" key="1">
    <source>
        <dbReference type="ARBA" id="ARBA00001933"/>
    </source>
</evidence>
<dbReference type="OrthoDB" id="9811476at2"/>
<feature type="domain" description="Tryptophan synthase beta chain-like PALP" evidence="4">
    <location>
        <begin position="33"/>
        <end position="322"/>
    </location>
</feature>
<dbReference type="InterPro" id="IPR000634">
    <property type="entry name" value="Ser/Thr_deHydtase_PyrdxlP-BS"/>
</dbReference>
<dbReference type="Proteomes" id="UP000256838">
    <property type="component" value="Unassembled WGS sequence"/>
</dbReference>
<dbReference type="GO" id="GO:0009097">
    <property type="term" value="P:isoleucine biosynthetic process"/>
    <property type="evidence" value="ECO:0007669"/>
    <property type="project" value="TreeGrafter"/>
</dbReference>
<keyword evidence="2" id="KW-0663">Pyridoxal phosphate</keyword>
<dbReference type="Gene3D" id="3.40.50.1100">
    <property type="match status" value="2"/>
</dbReference>
<accession>A0A3D8K135</accession>
<dbReference type="CDD" id="cd01562">
    <property type="entry name" value="Thr-dehyd"/>
    <property type="match status" value="1"/>
</dbReference>
<reference evidence="5 6" key="1">
    <citation type="submission" date="2018-08" db="EMBL/GenBank/DDBJ databases">
        <title>Paraburkholderia sp. DHOM06 isolated from forest soil.</title>
        <authorList>
            <person name="Gao Z.-H."/>
            <person name="Qiu L.-H."/>
        </authorList>
    </citation>
    <scope>NUCLEOTIDE SEQUENCE [LARGE SCALE GENOMIC DNA]</scope>
    <source>
        <strain evidence="5 6">DHOM06</strain>
    </source>
</reference>
<organism evidence="5 6">
    <name type="scientific">Trinickia dinghuensis</name>
    <dbReference type="NCBI Taxonomy" id="2291023"/>
    <lineage>
        <taxon>Bacteria</taxon>
        <taxon>Pseudomonadati</taxon>
        <taxon>Pseudomonadota</taxon>
        <taxon>Betaproteobacteria</taxon>
        <taxon>Burkholderiales</taxon>
        <taxon>Burkholderiaceae</taxon>
        <taxon>Trinickia</taxon>
    </lineage>
</organism>
<dbReference type="GO" id="GO:0006565">
    <property type="term" value="P:L-serine catabolic process"/>
    <property type="evidence" value="ECO:0007669"/>
    <property type="project" value="TreeGrafter"/>
</dbReference>